<keyword evidence="5" id="KW-0805">Transcription regulation</keyword>
<dbReference type="KEGG" id="tle:Tlet_0887"/>
<dbReference type="AlphaFoldDB" id="A8F5L9"/>
<dbReference type="InterPro" id="IPR050536">
    <property type="entry name" value="DtxR_MntR_Metal-Reg"/>
</dbReference>
<dbReference type="Gene3D" id="1.10.60.10">
    <property type="entry name" value="Iron dependent repressor, metal binding and dimerisation domain"/>
    <property type="match status" value="1"/>
</dbReference>
<keyword evidence="10" id="KW-1185">Reference proteome</keyword>
<evidence type="ECO:0000259" key="8">
    <source>
        <dbReference type="PROSITE" id="PS50944"/>
    </source>
</evidence>
<dbReference type="SMART" id="SM00529">
    <property type="entry name" value="HTH_DTXR"/>
    <property type="match status" value="1"/>
</dbReference>
<comment type="subcellular location">
    <subcellularLocation>
        <location evidence="1">Cytoplasm</location>
    </subcellularLocation>
</comment>
<dbReference type="GO" id="GO:0046983">
    <property type="term" value="F:protein dimerization activity"/>
    <property type="evidence" value="ECO:0007669"/>
    <property type="project" value="InterPro"/>
</dbReference>
<dbReference type="RefSeq" id="WP_012002934.1">
    <property type="nucleotide sequence ID" value="NC_009828.1"/>
</dbReference>
<dbReference type="GO" id="GO:0046914">
    <property type="term" value="F:transition metal ion binding"/>
    <property type="evidence" value="ECO:0007669"/>
    <property type="project" value="InterPro"/>
</dbReference>
<dbReference type="HOGENOM" id="CLU_069532_0_1_0"/>
<dbReference type="SUPFAM" id="SSF47979">
    <property type="entry name" value="Iron-dependent repressor protein, dimerization domain"/>
    <property type="match status" value="1"/>
</dbReference>
<dbReference type="InterPro" id="IPR038157">
    <property type="entry name" value="FeoA_core_dom"/>
</dbReference>
<organism evidence="9 10">
    <name type="scientific">Pseudothermotoga lettingae (strain ATCC BAA-301 / DSM 14385 / NBRC 107922 / TMO)</name>
    <name type="common">Thermotoga lettingae</name>
    <dbReference type="NCBI Taxonomy" id="416591"/>
    <lineage>
        <taxon>Bacteria</taxon>
        <taxon>Thermotogati</taxon>
        <taxon>Thermotogota</taxon>
        <taxon>Thermotogae</taxon>
        <taxon>Thermotogales</taxon>
        <taxon>Thermotogaceae</taxon>
        <taxon>Pseudothermotoga</taxon>
    </lineage>
</organism>
<evidence type="ECO:0000313" key="10">
    <source>
        <dbReference type="Proteomes" id="UP000002016"/>
    </source>
</evidence>
<dbReference type="OrthoDB" id="9794394at2"/>
<keyword evidence="4" id="KW-0408">Iron</keyword>
<dbReference type="Pfam" id="PF02742">
    <property type="entry name" value="Fe_dep_repr_C"/>
    <property type="match status" value="1"/>
</dbReference>
<reference evidence="9 10" key="2">
    <citation type="journal article" date="2009" name="Proc. Natl. Acad. Sci. U.S.A.">
        <title>On the chimeric nature, thermophilic origin, and phylogenetic placement of the Thermotogales.</title>
        <authorList>
            <person name="Zhaxybayeva O."/>
            <person name="Swithers K.S."/>
            <person name="Lapierre P."/>
            <person name="Fournier G.P."/>
            <person name="Bickhart D.M."/>
            <person name="DeBoy R.T."/>
            <person name="Nelson K.E."/>
            <person name="Nesbo C.L."/>
            <person name="Doolittle W.F."/>
            <person name="Gogarten J.P."/>
            <person name="Noll K.M."/>
        </authorList>
    </citation>
    <scope>NUCLEOTIDE SEQUENCE [LARGE SCALE GENOMIC DNA]</scope>
    <source>
        <strain evidence="10">ATCC BAA-301 / DSM 14385 / NBRC 107922 / TMO</strain>
    </source>
</reference>
<dbReference type="FunFam" id="1.10.60.10:FF:000005">
    <property type="entry name" value="Transcriptional regulator MntR protein"/>
    <property type="match status" value="1"/>
</dbReference>
<dbReference type="SUPFAM" id="SSF46785">
    <property type="entry name" value="Winged helix' DNA-binding domain"/>
    <property type="match status" value="1"/>
</dbReference>
<accession>A8F5L9</accession>
<dbReference type="GO" id="GO:0003677">
    <property type="term" value="F:DNA binding"/>
    <property type="evidence" value="ECO:0007669"/>
    <property type="project" value="UniProtKB-KW"/>
</dbReference>
<dbReference type="Gene3D" id="1.10.10.10">
    <property type="entry name" value="Winged helix-like DNA-binding domain superfamily/Winged helix DNA-binding domain"/>
    <property type="match status" value="1"/>
</dbReference>
<dbReference type="InterPro" id="IPR036390">
    <property type="entry name" value="WH_DNA-bd_sf"/>
</dbReference>
<gene>
    <name evidence="9" type="ordered locus">Tlet_0887</name>
</gene>
<evidence type="ECO:0000256" key="6">
    <source>
        <dbReference type="ARBA" id="ARBA00023125"/>
    </source>
</evidence>
<dbReference type="EMBL" id="CP000812">
    <property type="protein sequence ID" value="ABV33453.1"/>
    <property type="molecule type" value="Genomic_DNA"/>
</dbReference>
<dbReference type="STRING" id="416591.Tlet_0887"/>
<protein>
    <submittedName>
        <fullName evidence="9">FeoA family protein</fullName>
    </submittedName>
</protein>
<dbReference type="Pfam" id="PF01325">
    <property type="entry name" value="Fe_dep_repress"/>
    <property type="match status" value="1"/>
</dbReference>
<dbReference type="PROSITE" id="PS50944">
    <property type="entry name" value="HTH_DTXR"/>
    <property type="match status" value="1"/>
</dbReference>
<dbReference type="Gene3D" id="2.30.30.90">
    <property type="match status" value="1"/>
</dbReference>
<dbReference type="PANTHER" id="PTHR33238:SF7">
    <property type="entry name" value="IRON-DEPENDENT TRANSCRIPTIONAL REGULATOR"/>
    <property type="match status" value="1"/>
</dbReference>
<keyword evidence="7" id="KW-0804">Transcription</keyword>
<dbReference type="GO" id="GO:0003700">
    <property type="term" value="F:DNA-binding transcription factor activity"/>
    <property type="evidence" value="ECO:0007669"/>
    <property type="project" value="InterPro"/>
</dbReference>
<dbReference type="SMART" id="SM00899">
    <property type="entry name" value="FeoA"/>
    <property type="match status" value="1"/>
</dbReference>
<feature type="domain" description="HTH dtxR-type" evidence="8">
    <location>
        <begin position="3"/>
        <end position="64"/>
    </location>
</feature>
<evidence type="ECO:0000256" key="5">
    <source>
        <dbReference type="ARBA" id="ARBA00023015"/>
    </source>
</evidence>
<comment type="subunit">
    <text evidence="3">Homodimer.</text>
</comment>
<dbReference type="Proteomes" id="UP000002016">
    <property type="component" value="Chromosome"/>
</dbReference>
<dbReference type="InterPro" id="IPR036421">
    <property type="entry name" value="Fe_dep_repressor_sf"/>
</dbReference>
<evidence type="ECO:0000256" key="7">
    <source>
        <dbReference type="ARBA" id="ARBA00023163"/>
    </source>
</evidence>
<sequence>MELTQSLEDYLEAIYMLSAKKKIVRVTDLMDYFSYKVSSVNKAINKLIKTGYVEHEKYGYIELTEKGLQTAKEIYQKHKNIAAFFSEILGVRPDIAARDSCEMEHFISTETYQKLLDFVDFLKFQHPECLQEWKKSKKHEFRRSEQIMKLSDLSAGQQGRVVRIEGPSIVKQRLVTMGIVTGEIVRVERIAPLGDPVEVLVKGYNLSLRKDEAKMIYVEEV</sequence>
<keyword evidence="6" id="KW-0238">DNA-binding</keyword>
<dbReference type="Pfam" id="PF04023">
    <property type="entry name" value="FeoA"/>
    <property type="match status" value="1"/>
</dbReference>
<evidence type="ECO:0000256" key="4">
    <source>
        <dbReference type="ARBA" id="ARBA00023004"/>
    </source>
</evidence>
<evidence type="ECO:0000256" key="3">
    <source>
        <dbReference type="ARBA" id="ARBA00011738"/>
    </source>
</evidence>
<dbReference type="eggNOG" id="COG1321">
    <property type="taxonomic scope" value="Bacteria"/>
</dbReference>
<dbReference type="InterPro" id="IPR022687">
    <property type="entry name" value="HTH_DTXR"/>
</dbReference>
<name>A8F5L9_PSELT</name>
<comment type="similarity">
    <text evidence="2">Belongs to the DtxR/MntR family.</text>
</comment>
<dbReference type="InterPro" id="IPR036388">
    <property type="entry name" value="WH-like_DNA-bd_sf"/>
</dbReference>
<reference evidence="9 10" key="1">
    <citation type="submission" date="2007-08" db="EMBL/GenBank/DDBJ databases">
        <title>Complete sequence of Thermotoga lettingae TMO.</title>
        <authorList>
            <consortium name="US DOE Joint Genome Institute"/>
            <person name="Copeland A."/>
            <person name="Lucas S."/>
            <person name="Lapidus A."/>
            <person name="Barry K."/>
            <person name="Glavina del Rio T."/>
            <person name="Dalin E."/>
            <person name="Tice H."/>
            <person name="Pitluck S."/>
            <person name="Foster B."/>
            <person name="Bruce D."/>
            <person name="Schmutz J."/>
            <person name="Larimer F."/>
            <person name="Land M."/>
            <person name="Hauser L."/>
            <person name="Kyrpides N."/>
            <person name="Mikhailova N."/>
            <person name="Nelson K."/>
            <person name="Gogarten J.P."/>
            <person name="Noll K."/>
            <person name="Richardson P."/>
        </authorList>
    </citation>
    <scope>NUCLEOTIDE SEQUENCE [LARGE SCALE GENOMIC DNA]</scope>
    <source>
        <strain evidence="10">ATCC BAA-301 / DSM 14385 / NBRC 107922 / TMO</strain>
    </source>
</reference>
<proteinExistence type="inferred from homology"/>
<dbReference type="InterPro" id="IPR001367">
    <property type="entry name" value="Fe_dep_repressor"/>
</dbReference>
<dbReference type="InterPro" id="IPR007167">
    <property type="entry name" value="Fe-transptr_FeoA-like"/>
</dbReference>
<evidence type="ECO:0000256" key="1">
    <source>
        <dbReference type="ARBA" id="ARBA00004496"/>
    </source>
</evidence>
<dbReference type="InterPro" id="IPR008988">
    <property type="entry name" value="Transcriptional_repressor_C"/>
</dbReference>
<dbReference type="SUPFAM" id="SSF50037">
    <property type="entry name" value="C-terminal domain of transcriptional repressors"/>
    <property type="match status" value="1"/>
</dbReference>
<dbReference type="InterPro" id="IPR022689">
    <property type="entry name" value="Iron_dep_repressor"/>
</dbReference>
<dbReference type="PANTHER" id="PTHR33238">
    <property type="entry name" value="IRON (METAL) DEPENDENT REPRESSOR, DTXR FAMILY"/>
    <property type="match status" value="1"/>
</dbReference>
<evidence type="ECO:0000313" key="9">
    <source>
        <dbReference type="EMBL" id="ABV33453.1"/>
    </source>
</evidence>
<dbReference type="GO" id="GO:0005737">
    <property type="term" value="C:cytoplasm"/>
    <property type="evidence" value="ECO:0007669"/>
    <property type="project" value="UniProtKB-SubCell"/>
</dbReference>
<evidence type="ECO:0000256" key="2">
    <source>
        <dbReference type="ARBA" id="ARBA00007871"/>
    </source>
</evidence>